<dbReference type="PANTHER" id="PTHR13932">
    <property type="entry name" value="COPROPORPHYRINIGEN III OXIDASE"/>
    <property type="match status" value="1"/>
</dbReference>
<dbReference type="SMART" id="SM00729">
    <property type="entry name" value="Elp3"/>
    <property type="match status" value="1"/>
</dbReference>
<dbReference type="InterPro" id="IPR034505">
    <property type="entry name" value="Coproporphyrinogen-III_oxidase"/>
</dbReference>
<dbReference type="GO" id="GO:0046872">
    <property type="term" value="F:metal ion binding"/>
    <property type="evidence" value="ECO:0007669"/>
    <property type="project" value="UniProtKB-UniRule"/>
</dbReference>
<proteinExistence type="inferred from homology"/>
<dbReference type="NCBIfam" id="TIGR00539">
    <property type="entry name" value="hemN_rel"/>
    <property type="match status" value="1"/>
</dbReference>
<keyword evidence="2" id="KW-0143">Chaperone</keyword>
<dbReference type="SFLD" id="SFLDF00562">
    <property type="entry name" value="HemN-like__clustered_with_heat"/>
    <property type="match status" value="1"/>
</dbReference>
<dbReference type="SUPFAM" id="SSF102114">
    <property type="entry name" value="Radical SAM enzymes"/>
    <property type="match status" value="1"/>
</dbReference>
<dbReference type="PROSITE" id="PS51918">
    <property type="entry name" value="RADICAL_SAM"/>
    <property type="match status" value="1"/>
</dbReference>
<dbReference type="CDD" id="cd01335">
    <property type="entry name" value="Radical_SAM"/>
    <property type="match status" value="1"/>
</dbReference>
<dbReference type="Proteomes" id="UP000244905">
    <property type="component" value="Unassembled WGS sequence"/>
</dbReference>
<dbReference type="Gene3D" id="3.80.30.20">
    <property type="entry name" value="tm_1862 like domain"/>
    <property type="match status" value="1"/>
</dbReference>
<dbReference type="EMBL" id="PUEC01000003">
    <property type="protein sequence ID" value="PWB03908.1"/>
    <property type="molecule type" value="Genomic_DNA"/>
</dbReference>
<dbReference type="GO" id="GO:0004109">
    <property type="term" value="F:coproporphyrinogen oxidase activity"/>
    <property type="evidence" value="ECO:0007669"/>
    <property type="project" value="InterPro"/>
</dbReference>
<dbReference type="InterPro" id="IPR006638">
    <property type="entry name" value="Elp3/MiaA/NifB-like_rSAM"/>
</dbReference>
<sequence>MKLYVHIPFCHAKCAYCDFYSTPRREWMEAFVDAAIGEWGERSAGLSEPVDTLYFGGGTPSSLPAELLRRLLEALQTENLREATIEANPEDVTDDWVRFISGETPFRRVSMGVQSFCDDELVTVGRRHSAARAAEAIDCLRRGGIDNLSCDLIYGLPGQTAGSWRRSLERLISFRPEHISAYLLSYEAGTRLDAMRRKGTVTEADDDMAEAMYEALCDMTRMAGYVHYEISNFALPGCEAVHNSAYWDNSPYIGLGPGAHSFDGFRRSFNPSSLKDYIASGGRGFGITEEESTDSRFNDLLITRLRTRHGLHPDEVERLFGRSVRDFFTATAIPLISAGDLEISPSGAYVIPESCWLTSNSILLPFIRV</sequence>
<dbReference type="GO" id="GO:0006779">
    <property type="term" value="P:porphyrin-containing compound biosynthetic process"/>
    <property type="evidence" value="ECO:0007669"/>
    <property type="project" value="InterPro"/>
</dbReference>
<dbReference type="GeneID" id="82525088"/>
<dbReference type="SFLD" id="SFLDS00029">
    <property type="entry name" value="Radical_SAM"/>
    <property type="match status" value="1"/>
</dbReference>
<dbReference type="AlphaFoldDB" id="A0A2V1ISV3"/>
<feature type="domain" description="Radical SAM core" evidence="3">
    <location>
        <begin position="1"/>
        <end position="226"/>
    </location>
</feature>
<comment type="similarity">
    <text evidence="1">Belongs to the anaerobic coproporphyrinogen-III oxidase family. HemW subfamily.</text>
</comment>
<evidence type="ECO:0000313" key="4">
    <source>
        <dbReference type="EMBL" id="PWB03908.1"/>
    </source>
</evidence>
<dbReference type="InterPro" id="IPR058240">
    <property type="entry name" value="rSAM_sf"/>
</dbReference>
<keyword evidence="2" id="KW-0408">Iron</keyword>
<gene>
    <name evidence="4" type="ORF">C5O23_01825</name>
</gene>
<comment type="function">
    <text evidence="2">Probably acts as a heme chaperone, transferring heme to an unknown acceptor. Binds one molecule of heme per monomer, possibly covalently. Binds 1 [4Fe-4S] cluster. The cluster is coordinated with 3 cysteines and an exchangeable S-adenosyl-L-methionine.</text>
</comment>
<dbReference type="InterPro" id="IPR004559">
    <property type="entry name" value="HemW-like"/>
</dbReference>
<evidence type="ECO:0000256" key="2">
    <source>
        <dbReference type="RuleBase" id="RU364116"/>
    </source>
</evidence>
<keyword evidence="2" id="KW-0949">S-adenosyl-L-methionine</keyword>
<comment type="caution">
    <text evidence="4">The sequence shown here is derived from an EMBL/GenBank/DDBJ whole genome shotgun (WGS) entry which is preliminary data.</text>
</comment>
<accession>A0A2V1ISV3</accession>
<protein>
    <recommendedName>
        <fullName evidence="2">Heme chaperone HemW</fullName>
    </recommendedName>
</protein>
<evidence type="ECO:0000259" key="3">
    <source>
        <dbReference type="PROSITE" id="PS51918"/>
    </source>
</evidence>
<keyword evidence="2" id="KW-0004">4Fe-4S</keyword>
<evidence type="ECO:0000313" key="5">
    <source>
        <dbReference type="Proteomes" id="UP000244905"/>
    </source>
</evidence>
<dbReference type="GO" id="GO:0005737">
    <property type="term" value="C:cytoplasm"/>
    <property type="evidence" value="ECO:0007669"/>
    <property type="project" value="UniProtKB-SubCell"/>
</dbReference>
<keyword evidence="2" id="KW-0349">Heme</keyword>
<dbReference type="GO" id="GO:0051539">
    <property type="term" value="F:4 iron, 4 sulfur cluster binding"/>
    <property type="evidence" value="ECO:0007669"/>
    <property type="project" value="UniProtKB-UniRule"/>
</dbReference>
<keyword evidence="2" id="KW-0411">Iron-sulfur</keyword>
<reference evidence="5" key="1">
    <citation type="submission" date="2018-02" db="EMBL/GenBank/DDBJ databases">
        <authorList>
            <person name="Clavel T."/>
            <person name="Strowig T."/>
        </authorList>
    </citation>
    <scope>NUCLEOTIDE SEQUENCE [LARGE SCALE GENOMIC DNA]</scope>
    <source>
        <strain evidence="5">DSM 103720</strain>
    </source>
</reference>
<dbReference type="Pfam" id="PF04055">
    <property type="entry name" value="Radical_SAM"/>
    <property type="match status" value="1"/>
</dbReference>
<dbReference type="InterPro" id="IPR007197">
    <property type="entry name" value="rSAM"/>
</dbReference>
<dbReference type="PANTHER" id="PTHR13932:SF5">
    <property type="entry name" value="RADICAL S-ADENOSYL METHIONINE DOMAIN-CONTAINING PROTEIN 1, MITOCHONDRIAL"/>
    <property type="match status" value="1"/>
</dbReference>
<dbReference type="SFLD" id="SFLDG01065">
    <property type="entry name" value="anaerobic_coproporphyrinogen-I"/>
    <property type="match status" value="1"/>
</dbReference>
<keyword evidence="2" id="KW-0479">Metal-binding</keyword>
<keyword evidence="5" id="KW-1185">Reference proteome</keyword>
<dbReference type="RefSeq" id="WP_107031252.1">
    <property type="nucleotide sequence ID" value="NZ_CBFFZS010000007.1"/>
</dbReference>
<comment type="subcellular location">
    <subcellularLocation>
        <location evidence="2">Cytoplasm</location>
    </subcellularLocation>
</comment>
<evidence type="ECO:0000256" key="1">
    <source>
        <dbReference type="ARBA" id="ARBA00006100"/>
    </source>
</evidence>
<organism evidence="4 5">
    <name type="scientific">Duncaniella muris</name>
    <dbReference type="NCBI Taxonomy" id="2094150"/>
    <lineage>
        <taxon>Bacteria</taxon>
        <taxon>Pseudomonadati</taxon>
        <taxon>Bacteroidota</taxon>
        <taxon>Bacteroidia</taxon>
        <taxon>Bacteroidales</taxon>
        <taxon>Muribaculaceae</taxon>
        <taxon>Duncaniella</taxon>
    </lineage>
</organism>
<name>A0A2V1ISV3_9BACT</name>
<dbReference type="InterPro" id="IPR023404">
    <property type="entry name" value="rSAM_horseshoe"/>
</dbReference>
<keyword evidence="2" id="KW-0963">Cytoplasm</keyword>